<dbReference type="Pfam" id="PF00586">
    <property type="entry name" value="AIRS"/>
    <property type="match status" value="1"/>
</dbReference>
<evidence type="ECO:0000259" key="2">
    <source>
        <dbReference type="Pfam" id="PF00586"/>
    </source>
</evidence>
<dbReference type="Gene3D" id="3.90.650.10">
    <property type="entry name" value="PurM-like C-terminal domain"/>
    <property type="match status" value="1"/>
</dbReference>
<dbReference type="PANTHER" id="PTHR30303">
    <property type="entry name" value="HYDROGENASE ISOENZYMES FORMATION PROTEIN HYPE"/>
    <property type="match status" value="1"/>
</dbReference>
<evidence type="ECO:0000259" key="3">
    <source>
        <dbReference type="Pfam" id="PF02769"/>
    </source>
</evidence>
<sequence length="354" mass="38378">MAAFEDFSGKINADLFKQELKGNCGAIRKEVICGPQFGVDTAVIDLGNAKALAVSSDPLSLIPSLGMKVSAWLSIHLLVNDMSTTGFKPQYAQFVLNLPSGLSQEDFRDYWNHIHILCQELEIAITGGHTGQIPGQESTISGGGTMFLQAPKDQILSSNQAQAGDSIIMTKQAAISSTALLAMAFPELVKENLGAEIQKKAVSNFWNISVLKEALLASQTLTPRVELHAMHDVTEGGILGALSEMADASDLGFRIEKESIPFTKEIMQVAELFEIDPLISIGAGSMLMAVKAGKENQLIQALNQEGIQATTIGSFTSEKEKLILESNRSWSPFQFDGKDPYWDAFYNAFKTGKK</sequence>
<gene>
    <name evidence="4" type="ORF">SAMN04488108_2279</name>
</gene>
<organism evidence="4 5">
    <name type="scientific">Algoriphagus zhangzhouensis</name>
    <dbReference type="NCBI Taxonomy" id="1073327"/>
    <lineage>
        <taxon>Bacteria</taxon>
        <taxon>Pseudomonadati</taxon>
        <taxon>Bacteroidota</taxon>
        <taxon>Cytophagia</taxon>
        <taxon>Cytophagales</taxon>
        <taxon>Cyclobacteriaceae</taxon>
        <taxon>Algoriphagus</taxon>
    </lineage>
</organism>
<protein>
    <submittedName>
        <fullName evidence="4">Hydrogenase maturation factor</fullName>
    </submittedName>
</protein>
<dbReference type="Gene3D" id="3.30.1330.10">
    <property type="entry name" value="PurM-like, N-terminal domain"/>
    <property type="match status" value="1"/>
</dbReference>
<dbReference type="Pfam" id="PF02769">
    <property type="entry name" value="AIRS_C"/>
    <property type="match status" value="1"/>
</dbReference>
<evidence type="ECO:0000256" key="1">
    <source>
        <dbReference type="ARBA" id="ARBA00006243"/>
    </source>
</evidence>
<dbReference type="InterPro" id="IPR010918">
    <property type="entry name" value="PurM-like_C_dom"/>
</dbReference>
<evidence type="ECO:0000313" key="5">
    <source>
        <dbReference type="Proteomes" id="UP000184609"/>
    </source>
</evidence>
<dbReference type="CDD" id="cd06061">
    <property type="entry name" value="PurM-like1"/>
    <property type="match status" value="1"/>
</dbReference>
<dbReference type="OrthoDB" id="9801934at2"/>
<dbReference type="InterPro" id="IPR011854">
    <property type="entry name" value="HypE"/>
</dbReference>
<dbReference type="InterPro" id="IPR016188">
    <property type="entry name" value="PurM-like_N"/>
</dbReference>
<dbReference type="STRING" id="1073327.SAMN04488108_2279"/>
<dbReference type="EMBL" id="FRXN01000003">
    <property type="protein sequence ID" value="SHO62736.1"/>
    <property type="molecule type" value="Genomic_DNA"/>
</dbReference>
<dbReference type="AlphaFoldDB" id="A0A1M7ZDI1"/>
<dbReference type="PANTHER" id="PTHR30303:SF4">
    <property type="entry name" value="HYDROGENASE EXPRESSION_FORMATION PROTEIN HYPE"/>
    <property type="match status" value="1"/>
</dbReference>
<dbReference type="Proteomes" id="UP000184609">
    <property type="component" value="Unassembled WGS sequence"/>
</dbReference>
<dbReference type="GO" id="GO:0051604">
    <property type="term" value="P:protein maturation"/>
    <property type="evidence" value="ECO:0007669"/>
    <property type="project" value="TreeGrafter"/>
</dbReference>
<feature type="domain" description="PurM-like N-terminal" evidence="2">
    <location>
        <begin position="39"/>
        <end position="143"/>
    </location>
</feature>
<dbReference type="RefSeq" id="WP_073571933.1">
    <property type="nucleotide sequence ID" value="NZ_FRXN01000003.1"/>
</dbReference>
<reference evidence="5" key="1">
    <citation type="submission" date="2016-12" db="EMBL/GenBank/DDBJ databases">
        <authorList>
            <person name="Varghese N."/>
            <person name="Submissions S."/>
        </authorList>
    </citation>
    <scope>NUCLEOTIDE SEQUENCE [LARGE SCALE GENOMIC DNA]</scope>
    <source>
        <strain evidence="5">DSM 25035</strain>
    </source>
</reference>
<keyword evidence="5" id="KW-1185">Reference proteome</keyword>
<dbReference type="SUPFAM" id="SSF55326">
    <property type="entry name" value="PurM N-terminal domain-like"/>
    <property type="match status" value="1"/>
</dbReference>
<dbReference type="PIRSF" id="PIRSF005644">
    <property type="entry name" value="Hdrgns_mtr_HypE"/>
    <property type="match status" value="1"/>
</dbReference>
<dbReference type="SUPFAM" id="SSF56042">
    <property type="entry name" value="PurM C-terminal domain-like"/>
    <property type="match status" value="1"/>
</dbReference>
<comment type="similarity">
    <text evidence="1">Belongs to the HypE family.</text>
</comment>
<evidence type="ECO:0000313" key="4">
    <source>
        <dbReference type="EMBL" id="SHO62736.1"/>
    </source>
</evidence>
<dbReference type="InterPro" id="IPR036921">
    <property type="entry name" value="PurM-like_N_sf"/>
</dbReference>
<feature type="domain" description="PurM-like C-terminal" evidence="3">
    <location>
        <begin position="162"/>
        <end position="320"/>
    </location>
</feature>
<accession>A0A1M7ZDI1</accession>
<name>A0A1M7ZDI1_9BACT</name>
<proteinExistence type="inferred from homology"/>
<dbReference type="InterPro" id="IPR036676">
    <property type="entry name" value="PurM-like_C_sf"/>
</dbReference>